<dbReference type="GO" id="GO:0005829">
    <property type="term" value="C:cytosol"/>
    <property type="evidence" value="ECO:0007669"/>
    <property type="project" value="TreeGrafter"/>
</dbReference>
<proteinExistence type="predicted"/>
<evidence type="ECO:0000256" key="3">
    <source>
        <dbReference type="ARBA" id="ARBA00023015"/>
    </source>
</evidence>
<evidence type="ECO:0000259" key="6">
    <source>
        <dbReference type="PROSITE" id="PS50110"/>
    </source>
</evidence>
<dbReference type="InterPro" id="IPR001867">
    <property type="entry name" value="OmpR/PhoB-type_DNA-bd"/>
</dbReference>
<organism evidence="8">
    <name type="scientific">freshwater metagenome</name>
    <dbReference type="NCBI Taxonomy" id="449393"/>
    <lineage>
        <taxon>unclassified sequences</taxon>
        <taxon>metagenomes</taxon>
        <taxon>ecological metagenomes</taxon>
    </lineage>
</organism>
<evidence type="ECO:0000256" key="5">
    <source>
        <dbReference type="ARBA" id="ARBA00023163"/>
    </source>
</evidence>
<dbReference type="SMART" id="SM00862">
    <property type="entry name" value="Trans_reg_C"/>
    <property type="match status" value="1"/>
</dbReference>
<dbReference type="Gene3D" id="1.10.10.10">
    <property type="entry name" value="Winged helix-like DNA-binding domain superfamily/Winged helix DNA-binding domain"/>
    <property type="match status" value="1"/>
</dbReference>
<dbReference type="GO" id="GO:0000156">
    <property type="term" value="F:phosphorelay response regulator activity"/>
    <property type="evidence" value="ECO:0007669"/>
    <property type="project" value="TreeGrafter"/>
</dbReference>
<dbReference type="Gene3D" id="3.40.50.2300">
    <property type="match status" value="1"/>
</dbReference>
<dbReference type="PROSITE" id="PS50110">
    <property type="entry name" value="RESPONSE_REGULATORY"/>
    <property type="match status" value="1"/>
</dbReference>
<dbReference type="AlphaFoldDB" id="A0A6J6YJS1"/>
<keyword evidence="5" id="KW-0804">Transcription</keyword>
<evidence type="ECO:0000256" key="1">
    <source>
        <dbReference type="ARBA" id="ARBA00022553"/>
    </source>
</evidence>
<dbReference type="FunFam" id="1.10.10.10:FF:000018">
    <property type="entry name" value="DNA-binding response regulator ResD"/>
    <property type="match status" value="1"/>
</dbReference>
<dbReference type="Pfam" id="PF00072">
    <property type="entry name" value="Response_reg"/>
    <property type="match status" value="1"/>
</dbReference>
<keyword evidence="3" id="KW-0805">Transcription regulation</keyword>
<dbReference type="PANTHER" id="PTHR48111:SF4">
    <property type="entry name" value="DNA-BINDING DUAL TRANSCRIPTIONAL REGULATOR OMPR"/>
    <property type="match status" value="1"/>
</dbReference>
<keyword evidence="1" id="KW-0597">Phosphoprotein</keyword>
<dbReference type="Gene3D" id="6.10.250.690">
    <property type="match status" value="1"/>
</dbReference>
<feature type="domain" description="Response regulatory" evidence="6">
    <location>
        <begin position="7"/>
        <end position="120"/>
    </location>
</feature>
<dbReference type="InterPro" id="IPR001789">
    <property type="entry name" value="Sig_transdc_resp-reg_receiver"/>
</dbReference>
<dbReference type="InterPro" id="IPR039420">
    <property type="entry name" value="WalR-like"/>
</dbReference>
<keyword evidence="4" id="KW-0238">DNA-binding</keyword>
<dbReference type="CDD" id="cd00383">
    <property type="entry name" value="trans_reg_C"/>
    <property type="match status" value="1"/>
</dbReference>
<name>A0A6J6YJS1_9ZZZZ</name>
<dbReference type="PROSITE" id="PS51755">
    <property type="entry name" value="OMPR_PHOB"/>
    <property type="match status" value="1"/>
</dbReference>
<evidence type="ECO:0000256" key="2">
    <source>
        <dbReference type="ARBA" id="ARBA00023012"/>
    </source>
</evidence>
<evidence type="ECO:0000256" key="4">
    <source>
        <dbReference type="ARBA" id="ARBA00023125"/>
    </source>
</evidence>
<protein>
    <submittedName>
        <fullName evidence="8">Unannotated protein</fullName>
    </submittedName>
</protein>
<dbReference type="Pfam" id="PF00486">
    <property type="entry name" value="Trans_reg_C"/>
    <property type="match status" value="1"/>
</dbReference>
<dbReference type="GO" id="GO:0032993">
    <property type="term" value="C:protein-DNA complex"/>
    <property type="evidence" value="ECO:0007669"/>
    <property type="project" value="TreeGrafter"/>
</dbReference>
<evidence type="ECO:0000259" key="7">
    <source>
        <dbReference type="PROSITE" id="PS51755"/>
    </source>
</evidence>
<evidence type="ECO:0000313" key="9">
    <source>
        <dbReference type="EMBL" id="CAB5024241.1"/>
    </source>
</evidence>
<dbReference type="PANTHER" id="PTHR48111">
    <property type="entry name" value="REGULATOR OF RPOS"/>
    <property type="match status" value="1"/>
</dbReference>
<dbReference type="InterPro" id="IPR011006">
    <property type="entry name" value="CheY-like_superfamily"/>
</dbReference>
<dbReference type="SMART" id="SM00448">
    <property type="entry name" value="REC"/>
    <property type="match status" value="1"/>
</dbReference>
<feature type="domain" description="OmpR/PhoB-type" evidence="7">
    <location>
        <begin position="130"/>
        <end position="229"/>
    </location>
</feature>
<dbReference type="EMBL" id="CAFBPF010000223">
    <property type="protein sequence ID" value="CAB5024241.1"/>
    <property type="molecule type" value="Genomic_DNA"/>
</dbReference>
<sequence>MSGTSPTALVVDDSPDILNLVSSALRRDGFVVTEASSGDDAIAIARREQPDLIVLDVMMPGIDGIETCRLLREFTNAYIVMLTARADEVDKLVGLSIGADDYIVKPFSPRELVARARAMLRRPRTTESESSLRIFSGMKMDTGTREVWVDNEAVFLTRTEYEILDSLAVDPRSVVTRSALVQRIWGQDWFGDDHVLDVHMSSLRRKIGDVSGKPRFITTVRGVGYRFVGATADPA</sequence>
<dbReference type="InterPro" id="IPR036388">
    <property type="entry name" value="WH-like_DNA-bd_sf"/>
</dbReference>
<gene>
    <name evidence="8" type="ORF">UFOPK2996_01476</name>
    <name evidence="9" type="ORF">UFOPK4071_01401</name>
</gene>
<dbReference type="FunFam" id="3.40.50.2300:FF:000001">
    <property type="entry name" value="DNA-binding response regulator PhoB"/>
    <property type="match status" value="1"/>
</dbReference>
<dbReference type="EMBL" id="CAFAAH010000260">
    <property type="protein sequence ID" value="CAB4808553.1"/>
    <property type="molecule type" value="Genomic_DNA"/>
</dbReference>
<dbReference type="GO" id="GO:0006355">
    <property type="term" value="P:regulation of DNA-templated transcription"/>
    <property type="evidence" value="ECO:0007669"/>
    <property type="project" value="InterPro"/>
</dbReference>
<keyword evidence="2" id="KW-0902">Two-component regulatory system</keyword>
<reference evidence="8" key="1">
    <citation type="submission" date="2020-05" db="EMBL/GenBank/DDBJ databases">
        <authorList>
            <person name="Chiriac C."/>
            <person name="Salcher M."/>
            <person name="Ghai R."/>
            <person name="Kavagutti S V."/>
        </authorList>
    </citation>
    <scope>NUCLEOTIDE SEQUENCE</scope>
</reference>
<accession>A0A6J6YJS1</accession>
<dbReference type="GO" id="GO:0000976">
    <property type="term" value="F:transcription cis-regulatory region binding"/>
    <property type="evidence" value="ECO:0007669"/>
    <property type="project" value="TreeGrafter"/>
</dbReference>
<evidence type="ECO:0000313" key="8">
    <source>
        <dbReference type="EMBL" id="CAB4808553.1"/>
    </source>
</evidence>
<dbReference type="SUPFAM" id="SSF52172">
    <property type="entry name" value="CheY-like"/>
    <property type="match status" value="1"/>
</dbReference>